<dbReference type="HAMAP" id="MF_01940">
    <property type="entry name" value="RNA_CPDase"/>
    <property type="match status" value="1"/>
</dbReference>
<dbReference type="GO" id="GO:0004113">
    <property type="term" value="F:2',3'-cyclic-nucleotide 3'-phosphodiesterase activity"/>
    <property type="evidence" value="ECO:0007669"/>
    <property type="project" value="InterPro"/>
</dbReference>
<dbReference type="Pfam" id="PF13563">
    <property type="entry name" value="2_5_RNA_ligase2"/>
    <property type="match status" value="1"/>
</dbReference>
<comment type="similarity">
    <text evidence="2">Belongs to the 2H phosphoesterase superfamily. ThpR family.</text>
</comment>
<dbReference type="EC" id="3.1.4.58" evidence="2"/>
<dbReference type="HOGENOM" id="CLU_081251_3_3_9"/>
<dbReference type="NCBIfam" id="TIGR02258">
    <property type="entry name" value="2_5_ligase"/>
    <property type="match status" value="1"/>
</dbReference>
<feature type="short sequence motif" description="HXTX 1" evidence="2">
    <location>
        <begin position="40"/>
        <end position="43"/>
    </location>
</feature>
<evidence type="ECO:0000313" key="3">
    <source>
        <dbReference type="EMBL" id="BAL84598.1"/>
    </source>
</evidence>
<proteinExistence type="inferred from homology"/>
<dbReference type="KEGG" id="sri:SELR_pSRC200640"/>
<accession>I0GV11</accession>
<gene>
    <name evidence="3" type="ordered locus">SELR_pSRC200640</name>
</gene>
<comment type="function">
    <text evidence="2">Hydrolyzes RNA 2',3'-cyclic phosphodiester to an RNA 2'-phosphomonoester.</text>
</comment>
<feature type="short sequence motif" description="HXTX 2" evidence="2">
    <location>
        <begin position="117"/>
        <end position="120"/>
    </location>
</feature>
<evidence type="ECO:0000313" key="4">
    <source>
        <dbReference type="Proteomes" id="UP000007887"/>
    </source>
</evidence>
<dbReference type="EMBL" id="AP012293">
    <property type="protein sequence ID" value="BAL84598.1"/>
    <property type="molecule type" value="Genomic_DNA"/>
</dbReference>
<feature type="active site" description="Proton donor" evidence="2">
    <location>
        <position position="40"/>
    </location>
</feature>
<reference evidence="3 4" key="1">
    <citation type="submission" date="2011-10" db="EMBL/GenBank/DDBJ databases">
        <title>Whole genome sequence of Selenomonas ruminantium subsp. lactilytica TAM6421.</title>
        <authorList>
            <person name="Oguchi A."/>
            <person name="Ankai A."/>
            <person name="Kaneko J."/>
            <person name="Yamada-Narita S."/>
            <person name="Fukui S."/>
            <person name="Takahashi M."/>
            <person name="Onodera T."/>
            <person name="Kojima S."/>
            <person name="Fushimi T."/>
            <person name="Abe N."/>
            <person name="Kamio Y."/>
            <person name="Yamazaki S."/>
            <person name="Fujita N."/>
        </authorList>
    </citation>
    <scope>NUCLEOTIDE SEQUENCE [LARGE SCALE GENOMIC DNA]</scope>
    <source>
        <strain evidence="4">NBRC 103574 / TAM6421</strain>
        <plasmid evidence="3 4">pSRC2</plasmid>
    </source>
</reference>
<name>I0GV11_SELRL</name>
<dbReference type="PATRIC" id="fig|927704.6.peg.3259"/>
<dbReference type="InterPro" id="IPR004175">
    <property type="entry name" value="RNA_CPDase"/>
</dbReference>
<comment type="catalytic activity">
    <reaction evidence="2">
        <text>a 3'-end 2',3'-cyclophospho-ribonucleotide-RNA + H2O = a 3'-end 2'-phospho-ribonucleotide-RNA + H(+)</text>
        <dbReference type="Rhea" id="RHEA:11828"/>
        <dbReference type="Rhea" id="RHEA-COMP:10464"/>
        <dbReference type="Rhea" id="RHEA-COMP:17353"/>
        <dbReference type="ChEBI" id="CHEBI:15377"/>
        <dbReference type="ChEBI" id="CHEBI:15378"/>
        <dbReference type="ChEBI" id="CHEBI:83064"/>
        <dbReference type="ChEBI" id="CHEBI:173113"/>
        <dbReference type="EC" id="3.1.4.58"/>
    </reaction>
</comment>
<dbReference type="OrthoDB" id="9789350at2"/>
<sequence>MRLFLAISITGAMQDSLLNLQQHWRGIGVRGYFVPAENMHLTLAFIGEYGNPDVVMDAISSVSFTPFTIQLDGAGTFHDTLWTGISPNESLSACVRQLRRALAEQEIPYDRKKFSPHITMVRRAEIIGSMDKLLQQLPTDTMDVSEISLLRSDRGKNGMIYTKIGSIVAEV</sequence>
<keyword evidence="3" id="KW-0436">Ligase</keyword>
<dbReference type="Gene3D" id="3.90.1140.10">
    <property type="entry name" value="Cyclic phosphodiesterase"/>
    <property type="match status" value="1"/>
</dbReference>
<organism evidence="3 4">
    <name type="scientific">Selenomonas ruminantium subsp. lactilytica (strain NBRC 103574 / TAM6421)</name>
    <dbReference type="NCBI Taxonomy" id="927704"/>
    <lineage>
        <taxon>Bacteria</taxon>
        <taxon>Bacillati</taxon>
        <taxon>Bacillota</taxon>
        <taxon>Negativicutes</taxon>
        <taxon>Selenomonadales</taxon>
        <taxon>Selenomonadaceae</taxon>
        <taxon>Selenomonas</taxon>
    </lineage>
</organism>
<evidence type="ECO:0000256" key="1">
    <source>
        <dbReference type="ARBA" id="ARBA00022801"/>
    </source>
</evidence>
<evidence type="ECO:0000256" key="2">
    <source>
        <dbReference type="HAMAP-Rule" id="MF_01940"/>
    </source>
</evidence>
<dbReference type="PANTHER" id="PTHR35561:SF1">
    <property type="entry name" value="RNA 2',3'-CYCLIC PHOSPHODIESTERASE"/>
    <property type="match status" value="1"/>
</dbReference>
<dbReference type="RefSeq" id="WP_014430949.1">
    <property type="nucleotide sequence ID" value="NC_017076.1"/>
</dbReference>
<dbReference type="AlphaFoldDB" id="I0GV11"/>
<keyword evidence="3" id="KW-0614">Plasmid</keyword>
<dbReference type="Proteomes" id="UP000007887">
    <property type="component" value="Plasmid pSRC2"/>
</dbReference>
<protein>
    <recommendedName>
        <fullName evidence="2">RNA 2',3'-cyclic phosphodiesterase</fullName>
        <shortName evidence="2">RNA 2',3'-CPDase</shortName>
        <ecNumber evidence="2">3.1.4.58</ecNumber>
    </recommendedName>
</protein>
<dbReference type="SUPFAM" id="SSF55144">
    <property type="entry name" value="LigT-like"/>
    <property type="match status" value="1"/>
</dbReference>
<feature type="active site" description="Proton acceptor" evidence="2">
    <location>
        <position position="117"/>
    </location>
</feature>
<geneLocation type="plasmid" evidence="3 4">
    <name>pSRC2</name>
</geneLocation>
<dbReference type="GO" id="GO:0008664">
    <property type="term" value="F:RNA 2',3'-cyclic 3'-phosphodiesterase activity"/>
    <property type="evidence" value="ECO:0007669"/>
    <property type="project" value="UniProtKB-EC"/>
</dbReference>
<keyword evidence="1 2" id="KW-0378">Hydrolase</keyword>
<dbReference type="InterPro" id="IPR009097">
    <property type="entry name" value="Cyclic_Pdiesterase"/>
</dbReference>
<dbReference type="PANTHER" id="PTHR35561">
    <property type="entry name" value="RNA 2',3'-CYCLIC PHOSPHODIESTERASE"/>
    <property type="match status" value="1"/>
</dbReference>
<dbReference type="GO" id="GO:0016874">
    <property type="term" value="F:ligase activity"/>
    <property type="evidence" value="ECO:0007669"/>
    <property type="project" value="UniProtKB-KW"/>
</dbReference>